<organism evidence="5 6">
    <name type="scientific">Pseudodesulfovibrio aespoeensis (strain ATCC 700646 / DSM 10631 / Aspo-2)</name>
    <name type="common">Desulfovibrio aespoeensis</name>
    <dbReference type="NCBI Taxonomy" id="643562"/>
    <lineage>
        <taxon>Bacteria</taxon>
        <taxon>Pseudomonadati</taxon>
        <taxon>Thermodesulfobacteriota</taxon>
        <taxon>Desulfovibrionia</taxon>
        <taxon>Desulfovibrionales</taxon>
        <taxon>Desulfovibrionaceae</taxon>
    </lineage>
</organism>
<dbReference type="Proteomes" id="UP000002191">
    <property type="component" value="Chromosome"/>
</dbReference>
<feature type="domain" description="Gfo/Idh/MocA-like oxidoreductase N-terminal" evidence="3">
    <location>
        <begin position="4"/>
        <end position="115"/>
    </location>
</feature>
<dbReference type="PANTHER" id="PTHR22604:SF105">
    <property type="entry name" value="TRANS-1,2-DIHYDROBENZENE-1,2-DIOL DEHYDROGENASE"/>
    <property type="match status" value="1"/>
</dbReference>
<dbReference type="OrthoDB" id="9793050at2"/>
<dbReference type="Gene3D" id="3.30.360.10">
    <property type="entry name" value="Dihydrodipicolinate Reductase, domain 2"/>
    <property type="match status" value="1"/>
</dbReference>
<protein>
    <submittedName>
        <fullName evidence="5">Oxidoreductase domain protein</fullName>
    </submittedName>
</protein>
<dbReference type="SUPFAM" id="SSF55347">
    <property type="entry name" value="Glyceraldehyde-3-phosphate dehydrogenase-like, C-terminal domain"/>
    <property type="match status" value="1"/>
</dbReference>
<dbReference type="Pfam" id="PF01408">
    <property type="entry name" value="GFO_IDH_MocA"/>
    <property type="match status" value="1"/>
</dbReference>
<dbReference type="EMBL" id="CP002431">
    <property type="protein sequence ID" value="ADU63585.1"/>
    <property type="molecule type" value="Genomic_DNA"/>
</dbReference>
<evidence type="ECO:0000256" key="2">
    <source>
        <dbReference type="ARBA" id="ARBA00023002"/>
    </source>
</evidence>
<sequence>MKKVRFGVLGTARIGREKVIPALRKSRYCEIAAIASRSMERAEAVGEALDIPRRFGSYEALLAASDIDAVYIPLPNHLHVDWAIQAMRAGKHVLCEKPLGLDTEDINRLIDATSRYPDIKVMEALMYRHHPQWQDAKRRVDSGEIGQLVTVQSFFSYFNDDPANIRNQAAAGGGGLMDIGCYCVSLSRFLFGTEPTRVCGFMNRDPRFGIDRLFSGMLDFAGVLATFTCATQLAPHQRVNILGTAGRIELLMPFNAPPSVPSQIIVQREDDQDMPVRTITFGVCDQYAIQADQFARAVLDGAPVPIPLTDAWANMHTMEVLLESARLGSWVVC</sequence>
<dbReference type="Pfam" id="PF22725">
    <property type="entry name" value="GFO_IDH_MocA_C3"/>
    <property type="match status" value="1"/>
</dbReference>
<dbReference type="InterPro" id="IPR036291">
    <property type="entry name" value="NAD(P)-bd_dom_sf"/>
</dbReference>
<dbReference type="GO" id="GO:0016491">
    <property type="term" value="F:oxidoreductase activity"/>
    <property type="evidence" value="ECO:0007669"/>
    <property type="project" value="UniProtKB-KW"/>
</dbReference>
<dbReference type="Gene3D" id="3.40.50.720">
    <property type="entry name" value="NAD(P)-binding Rossmann-like Domain"/>
    <property type="match status" value="1"/>
</dbReference>
<evidence type="ECO:0000256" key="1">
    <source>
        <dbReference type="ARBA" id="ARBA00010928"/>
    </source>
</evidence>
<dbReference type="HOGENOM" id="CLU_023194_5_0_7"/>
<keyword evidence="2" id="KW-0560">Oxidoreductase</keyword>
<proteinExistence type="inferred from homology"/>
<keyword evidence="6" id="KW-1185">Reference proteome</keyword>
<dbReference type="AlphaFoldDB" id="E6VVM7"/>
<evidence type="ECO:0000313" key="6">
    <source>
        <dbReference type="Proteomes" id="UP000002191"/>
    </source>
</evidence>
<dbReference type="InterPro" id="IPR050984">
    <property type="entry name" value="Gfo/Idh/MocA_domain"/>
</dbReference>
<dbReference type="KEGG" id="das:Daes_2587"/>
<dbReference type="InterPro" id="IPR055170">
    <property type="entry name" value="GFO_IDH_MocA-like_dom"/>
</dbReference>
<dbReference type="eggNOG" id="COG0673">
    <property type="taxonomic scope" value="Bacteria"/>
</dbReference>
<dbReference type="PANTHER" id="PTHR22604">
    <property type="entry name" value="OXIDOREDUCTASES"/>
    <property type="match status" value="1"/>
</dbReference>
<evidence type="ECO:0000259" key="3">
    <source>
        <dbReference type="Pfam" id="PF01408"/>
    </source>
</evidence>
<evidence type="ECO:0000313" key="5">
    <source>
        <dbReference type="EMBL" id="ADU63585.1"/>
    </source>
</evidence>
<dbReference type="STRING" id="643562.Daes_2587"/>
<gene>
    <name evidence="5" type="ordered locus">Daes_2587</name>
</gene>
<name>E6VVM7_PSEA9</name>
<feature type="domain" description="GFO/IDH/MocA-like oxidoreductase" evidence="4">
    <location>
        <begin position="133"/>
        <end position="249"/>
    </location>
</feature>
<dbReference type="GO" id="GO:0000166">
    <property type="term" value="F:nucleotide binding"/>
    <property type="evidence" value="ECO:0007669"/>
    <property type="project" value="InterPro"/>
</dbReference>
<reference evidence="5 6" key="2">
    <citation type="journal article" date="2014" name="Genome Announc.">
        <title>Complete Genome Sequence of the Subsurface, Mesophilic Sulfate-Reducing Bacterium Desulfovibrio aespoeensis Aspo-2.</title>
        <authorList>
            <person name="Pedersen K."/>
            <person name="Bengtsson A."/>
            <person name="Edlund J."/>
            <person name="Rabe L."/>
            <person name="Hazen T."/>
            <person name="Chakraborty R."/>
            <person name="Goodwin L."/>
            <person name="Shapiro N."/>
        </authorList>
    </citation>
    <scope>NUCLEOTIDE SEQUENCE [LARGE SCALE GENOMIC DNA]</scope>
    <source>
        <strain evidence="6">ATCC 700646 / DSM 10631 / Aspo-2</strain>
    </source>
</reference>
<comment type="similarity">
    <text evidence="1">Belongs to the Gfo/Idh/MocA family.</text>
</comment>
<evidence type="ECO:0000259" key="4">
    <source>
        <dbReference type="Pfam" id="PF22725"/>
    </source>
</evidence>
<dbReference type="RefSeq" id="WP_013515491.1">
    <property type="nucleotide sequence ID" value="NC_014844.1"/>
</dbReference>
<reference evidence="6" key="1">
    <citation type="submission" date="2010-12" db="EMBL/GenBank/DDBJ databases">
        <title>Complete sequence of Desulfovibrio aespoeensis Aspo-2.</title>
        <authorList>
            <consortium name="US DOE Joint Genome Institute"/>
            <person name="Lucas S."/>
            <person name="Copeland A."/>
            <person name="Lapidus A."/>
            <person name="Cheng J.-F."/>
            <person name="Goodwin L."/>
            <person name="Pitluck S."/>
            <person name="Chertkov O."/>
            <person name="Misra M."/>
            <person name="Detter J.C."/>
            <person name="Han C."/>
            <person name="Tapia R."/>
            <person name="Land M."/>
            <person name="Hauser L."/>
            <person name="Kyrpides N."/>
            <person name="Ivanova N."/>
            <person name="Ovchinnikova G."/>
            <person name="Pedersen K."/>
            <person name="Jagevall S."/>
            <person name="Hazen T."/>
            <person name="Woyke T."/>
        </authorList>
    </citation>
    <scope>NUCLEOTIDE SEQUENCE [LARGE SCALE GENOMIC DNA]</scope>
    <source>
        <strain evidence="6">ATCC 700646 / DSM 10631 / Aspo-2</strain>
    </source>
</reference>
<accession>E6VVM7</accession>
<dbReference type="InterPro" id="IPR000683">
    <property type="entry name" value="Gfo/Idh/MocA-like_OxRdtase_N"/>
</dbReference>
<dbReference type="SUPFAM" id="SSF51735">
    <property type="entry name" value="NAD(P)-binding Rossmann-fold domains"/>
    <property type="match status" value="1"/>
</dbReference>